<reference evidence="1" key="1">
    <citation type="submission" date="2023-11" db="EMBL/GenBank/DDBJ databases">
        <authorList>
            <person name="Poullet M."/>
        </authorList>
    </citation>
    <scope>NUCLEOTIDE SEQUENCE</scope>
    <source>
        <strain evidence="1">E1834</strain>
    </source>
</reference>
<name>A0ACB0Y678_MELEN</name>
<keyword evidence="2" id="KW-1185">Reference proteome</keyword>
<proteinExistence type="predicted"/>
<evidence type="ECO:0000313" key="1">
    <source>
        <dbReference type="EMBL" id="CAK5033850.1"/>
    </source>
</evidence>
<gene>
    <name evidence="1" type="ORF">MENTE1834_LOCUS8256</name>
</gene>
<evidence type="ECO:0000313" key="2">
    <source>
        <dbReference type="Proteomes" id="UP001497535"/>
    </source>
</evidence>
<protein>
    <submittedName>
        <fullName evidence="1">Uncharacterized protein</fullName>
    </submittedName>
</protein>
<accession>A0ACB0Y678</accession>
<sequence>MFWPILFNHLLLFSYLLLTCLLPLVLSITCCFFHYLLLNCFQLLLAYPFIASAP</sequence>
<dbReference type="Proteomes" id="UP001497535">
    <property type="component" value="Unassembled WGS sequence"/>
</dbReference>
<dbReference type="EMBL" id="CAVMJV010000007">
    <property type="protein sequence ID" value="CAK5033850.1"/>
    <property type="molecule type" value="Genomic_DNA"/>
</dbReference>
<comment type="caution">
    <text evidence="1">The sequence shown here is derived from an EMBL/GenBank/DDBJ whole genome shotgun (WGS) entry which is preliminary data.</text>
</comment>
<organism evidence="1 2">
    <name type="scientific">Meloidogyne enterolobii</name>
    <name type="common">Root-knot nematode worm</name>
    <name type="synonym">Meloidogyne mayaguensis</name>
    <dbReference type="NCBI Taxonomy" id="390850"/>
    <lineage>
        <taxon>Eukaryota</taxon>
        <taxon>Metazoa</taxon>
        <taxon>Ecdysozoa</taxon>
        <taxon>Nematoda</taxon>
        <taxon>Chromadorea</taxon>
        <taxon>Rhabditida</taxon>
        <taxon>Tylenchina</taxon>
        <taxon>Tylenchomorpha</taxon>
        <taxon>Tylenchoidea</taxon>
        <taxon>Meloidogynidae</taxon>
        <taxon>Meloidogyninae</taxon>
        <taxon>Meloidogyne</taxon>
    </lineage>
</organism>